<dbReference type="Gene3D" id="2.60.40.10">
    <property type="entry name" value="Immunoglobulins"/>
    <property type="match status" value="4"/>
</dbReference>
<evidence type="ECO:0000313" key="4">
    <source>
        <dbReference type="EMBL" id="KAJ8924821.1"/>
    </source>
</evidence>
<dbReference type="GO" id="GO:0005886">
    <property type="term" value="C:plasma membrane"/>
    <property type="evidence" value="ECO:0007669"/>
    <property type="project" value="TreeGrafter"/>
</dbReference>
<dbReference type="InterPro" id="IPR003599">
    <property type="entry name" value="Ig_sub"/>
</dbReference>
<evidence type="ECO:0000259" key="3">
    <source>
        <dbReference type="PROSITE" id="PS50835"/>
    </source>
</evidence>
<gene>
    <name evidence="4" type="ORF">NQ315_000975</name>
</gene>
<dbReference type="InterPro" id="IPR013783">
    <property type="entry name" value="Ig-like_fold"/>
</dbReference>
<dbReference type="Proteomes" id="UP001159042">
    <property type="component" value="Unassembled WGS sequence"/>
</dbReference>
<comment type="caution">
    <text evidence="4">The sequence shown here is derived from an EMBL/GenBank/DDBJ whole genome shotgun (WGS) entry which is preliminary data.</text>
</comment>
<proteinExistence type="predicted"/>
<dbReference type="SMART" id="SM00408">
    <property type="entry name" value="IGc2"/>
    <property type="match status" value="2"/>
</dbReference>
<dbReference type="SUPFAM" id="SSF48726">
    <property type="entry name" value="Immunoglobulin"/>
    <property type="match status" value="3"/>
</dbReference>
<evidence type="ECO:0000256" key="1">
    <source>
        <dbReference type="ARBA" id="ARBA00023319"/>
    </source>
</evidence>
<name>A0AAV8WGF2_9CUCU</name>
<dbReference type="SMART" id="SM00409">
    <property type="entry name" value="IG"/>
    <property type="match status" value="3"/>
</dbReference>
<feature type="domain" description="Ig-like" evidence="3">
    <location>
        <begin position="243"/>
        <end position="329"/>
    </location>
</feature>
<dbReference type="PANTHER" id="PTHR10075:SF100">
    <property type="entry name" value="FASCICLIN-2"/>
    <property type="match status" value="1"/>
</dbReference>
<dbReference type="InterPro" id="IPR013098">
    <property type="entry name" value="Ig_I-set"/>
</dbReference>
<evidence type="ECO:0000256" key="2">
    <source>
        <dbReference type="SAM" id="MobiDB-lite"/>
    </source>
</evidence>
<dbReference type="EMBL" id="JANEYG010000002">
    <property type="protein sequence ID" value="KAJ8924821.1"/>
    <property type="molecule type" value="Genomic_DNA"/>
</dbReference>
<dbReference type="GO" id="GO:0030424">
    <property type="term" value="C:axon"/>
    <property type="evidence" value="ECO:0007669"/>
    <property type="project" value="TreeGrafter"/>
</dbReference>
<dbReference type="FunFam" id="2.60.40.10:FF:001049">
    <property type="entry name" value="Down syndrome cell adhesion molecule-like protein Dscam2"/>
    <property type="match status" value="1"/>
</dbReference>
<dbReference type="Pfam" id="PF13927">
    <property type="entry name" value="Ig_3"/>
    <property type="match status" value="2"/>
</dbReference>
<keyword evidence="5" id="KW-1185">Reference proteome</keyword>
<feature type="domain" description="Ig-like" evidence="3">
    <location>
        <begin position="334"/>
        <end position="396"/>
    </location>
</feature>
<protein>
    <recommendedName>
        <fullName evidence="3">Ig-like domain-containing protein</fullName>
    </recommendedName>
</protein>
<dbReference type="InterPro" id="IPR036179">
    <property type="entry name" value="Ig-like_dom_sf"/>
</dbReference>
<dbReference type="PROSITE" id="PS50835">
    <property type="entry name" value="IG_LIKE"/>
    <property type="match status" value="3"/>
</dbReference>
<dbReference type="Pfam" id="PF07679">
    <property type="entry name" value="I-set"/>
    <property type="match status" value="1"/>
</dbReference>
<reference evidence="4 5" key="1">
    <citation type="journal article" date="2023" name="Insect Mol. Biol.">
        <title>Genome sequencing provides insights into the evolution of gene families encoding plant cell wall-degrading enzymes in longhorned beetles.</title>
        <authorList>
            <person name="Shin N.R."/>
            <person name="Okamura Y."/>
            <person name="Kirsch R."/>
            <person name="Pauchet Y."/>
        </authorList>
    </citation>
    <scope>NUCLEOTIDE SEQUENCE [LARGE SCALE GENOMIC DNA]</scope>
    <source>
        <strain evidence="4">EAD_L_NR</strain>
    </source>
</reference>
<dbReference type="AlphaFoldDB" id="A0AAV8WGF2"/>
<feature type="compositionally biased region" description="Basic and acidic residues" evidence="2">
    <location>
        <begin position="379"/>
        <end position="396"/>
    </location>
</feature>
<organism evidence="4 5">
    <name type="scientific">Exocentrus adspersus</name>
    <dbReference type="NCBI Taxonomy" id="1586481"/>
    <lineage>
        <taxon>Eukaryota</taxon>
        <taxon>Metazoa</taxon>
        <taxon>Ecdysozoa</taxon>
        <taxon>Arthropoda</taxon>
        <taxon>Hexapoda</taxon>
        <taxon>Insecta</taxon>
        <taxon>Pterygota</taxon>
        <taxon>Neoptera</taxon>
        <taxon>Endopterygota</taxon>
        <taxon>Coleoptera</taxon>
        <taxon>Polyphaga</taxon>
        <taxon>Cucujiformia</taxon>
        <taxon>Chrysomeloidea</taxon>
        <taxon>Cerambycidae</taxon>
        <taxon>Lamiinae</taxon>
        <taxon>Acanthocinini</taxon>
        <taxon>Exocentrus</taxon>
    </lineage>
</organism>
<dbReference type="CDD" id="cd00096">
    <property type="entry name" value="Ig"/>
    <property type="match status" value="1"/>
</dbReference>
<keyword evidence="1" id="KW-0393">Immunoglobulin domain</keyword>
<dbReference type="GO" id="GO:0070593">
    <property type="term" value="P:dendrite self-avoidance"/>
    <property type="evidence" value="ECO:0007669"/>
    <property type="project" value="TreeGrafter"/>
</dbReference>
<dbReference type="InterPro" id="IPR007110">
    <property type="entry name" value="Ig-like_dom"/>
</dbReference>
<accession>A0AAV8WGF2</accession>
<dbReference type="GO" id="GO:0007411">
    <property type="term" value="P:axon guidance"/>
    <property type="evidence" value="ECO:0007669"/>
    <property type="project" value="TreeGrafter"/>
</dbReference>
<sequence>MFINTRVKLISQQAEFQNIPNPVYYETNLILELISLSSDVAVITTGSVGRVTRKSHDHPPLLQYNRISEVGEILFPDWLVGGAKLEWFGVVIRPHGKFHQLPTGELLIHNLEFSDQFPTYRCRAMHRLSRQVVASSPANVRITEHRGIVSPVIVKNSGTITVPQDEGASLVCIAQGCPAPEYRWYNHAGLEPSLIIPGPRVRQLGPILAIEAVTPEDGGPYRCSASNAGGESSAELRLIVSTPLHVEISPPLLSVHMGGTAEFRCVVSAQSGGPHLVTWYKDGRQLPSTGRGSSETLIVGNVGREDRGMYQCIVRRAEGDTAQAAAELQLGDAPPILLYSFIEQTLQPGPAVSLKCSASGNPTPQISWSLDGFPLPSHGRKDPDRKSSLHHDGGIM</sequence>
<dbReference type="InterPro" id="IPR003598">
    <property type="entry name" value="Ig_sub2"/>
</dbReference>
<dbReference type="GO" id="GO:0007156">
    <property type="term" value="P:homophilic cell adhesion via plasma membrane adhesion molecules"/>
    <property type="evidence" value="ECO:0007669"/>
    <property type="project" value="TreeGrafter"/>
</dbReference>
<dbReference type="GO" id="GO:0098632">
    <property type="term" value="F:cell-cell adhesion mediator activity"/>
    <property type="evidence" value="ECO:0007669"/>
    <property type="project" value="TreeGrafter"/>
</dbReference>
<evidence type="ECO:0000313" key="5">
    <source>
        <dbReference type="Proteomes" id="UP001159042"/>
    </source>
</evidence>
<dbReference type="PANTHER" id="PTHR10075">
    <property type="entry name" value="BASIGIN RELATED"/>
    <property type="match status" value="1"/>
</dbReference>
<feature type="domain" description="Ig-like" evidence="3">
    <location>
        <begin position="151"/>
        <end position="241"/>
    </location>
</feature>
<feature type="region of interest" description="Disordered" evidence="2">
    <location>
        <begin position="367"/>
        <end position="396"/>
    </location>
</feature>